<gene>
    <name evidence="2" type="ORF">SK571_26820</name>
</gene>
<feature type="transmembrane region" description="Helical" evidence="1">
    <location>
        <begin position="100"/>
        <end position="120"/>
    </location>
</feature>
<comment type="caution">
    <text evidence="2">The sequence shown here is derived from an EMBL/GenBank/DDBJ whole genome shotgun (WGS) entry which is preliminary data.</text>
</comment>
<evidence type="ECO:0000256" key="1">
    <source>
        <dbReference type="SAM" id="Phobius"/>
    </source>
</evidence>
<feature type="transmembrane region" description="Helical" evidence="1">
    <location>
        <begin position="126"/>
        <end position="143"/>
    </location>
</feature>
<evidence type="ECO:0000313" key="2">
    <source>
        <dbReference type="EMBL" id="MDX8053006.1"/>
    </source>
</evidence>
<feature type="transmembrane region" description="Helical" evidence="1">
    <location>
        <begin position="69"/>
        <end position="88"/>
    </location>
</feature>
<reference evidence="2 3" key="2">
    <citation type="submission" date="2023-11" db="EMBL/GenBank/DDBJ databases">
        <authorList>
            <person name="Lara A.C."/>
            <person name="Chronakova A."/>
        </authorList>
    </citation>
    <scope>NUCLEOTIDE SEQUENCE [LARGE SCALE GENOMIC DNA]</scope>
    <source>
        <strain evidence="2 3">BCCO 10_0798</strain>
    </source>
</reference>
<keyword evidence="3" id="KW-1185">Reference proteome</keyword>
<keyword evidence="1" id="KW-1133">Transmembrane helix</keyword>
<protein>
    <recommendedName>
        <fullName evidence="4">Lycopene cyclase domain-containing protein</fullName>
    </recommendedName>
</protein>
<proteinExistence type="predicted"/>
<keyword evidence="1" id="KW-0812">Transmembrane</keyword>
<keyword evidence="1" id="KW-0472">Membrane</keyword>
<evidence type="ECO:0000313" key="3">
    <source>
        <dbReference type="Proteomes" id="UP001271792"/>
    </source>
</evidence>
<feature type="transmembrane region" description="Helical" evidence="1">
    <location>
        <begin position="30"/>
        <end position="49"/>
    </location>
</feature>
<reference evidence="2 3" key="1">
    <citation type="submission" date="2023-11" db="EMBL/GenBank/DDBJ databases">
        <title>Lentzea sokolovensis, sp. nov., Lentzea kristufkii, sp. nov., and Lentzea miocenensis, sp. nov., rare actinobacteria from Sokolov Coal Basin, Miocene lacustrine sediment, Czech Republic.</title>
        <authorList>
            <person name="Lara A."/>
            <person name="Kotroba L."/>
            <person name="Nouioui I."/>
            <person name="Neumann-Schaal M."/>
            <person name="Mast Y."/>
            <person name="Chronakova A."/>
        </authorList>
    </citation>
    <scope>NUCLEOTIDE SEQUENCE [LARGE SCALE GENOMIC DNA]</scope>
    <source>
        <strain evidence="2 3">BCCO 10_0798</strain>
    </source>
</reference>
<dbReference type="EMBL" id="JAXAVV010000014">
    <property type="protein sequence ID" value="MDX8053006.1"/>
    <property type="molecule type" value="Genomic_DNA"/>
</dbReference>
<name>A0ABU4TXP7_9PSEU</name>
<dbReference type="RefSeq" id="WP_319986847.1">
    <property type="nucleotide sequence ID" value="NZ_JAXAVV010000014.1"/>
</dbReference>
<feature type="transmembrane region" description="Helical" evidence="1">
    <location>
        <begin position="150"/>
        <end position="173"/>
    </location>
</feature>
<evidence type="ECO:0008006" key="4">
    <source>
        <dbReference type="Google" id="ProtNLM"/>
    </source>
</evidence>
<feature type="transmembrane region" description="Helical" evidence="1">
    <location>
        <begin position="6"/>
        <end position="23"/>
    </location>
</feature>
<sequence length="229" mass="25145">MGDYVYLLGSSLLCVVSLSMLVRRRDLVRLTLLYGAIGGATQVVTSFLYVRDYWAPPTVLGTSVSLEDFLFGFGVTAFPFLAYPVVARKRFARSAHRNRLGVYMLFALVAAVGLFGGTLLLGMNSLLVSLVLLTTFTLCICVMRPDLVYGSLFAIGFVTTCLVVVYALMFNIVSPGWWDAHWLLAGSKWDHRLFGDVPLLEVLCYVTWSGFAATGHPFIVGDVFSPVTS</sequence>
<accession>A0ABU4TXP7</accession>
<organism evidence="2 3">
    <name type="scientific">Lentzea kristufekii</name>
    <dbReference type="NCBI Taxonomy" id="3095430"/>
    <lineage>
        <taxon>Bacteria</taxon>
        <taxon>Bacillati</taxon>
        <taxon>Actinomycetota</taxon>
        <taxon>Actinomycetes</taxon>
        <taxon>Pseudonocardiales</taxon>
        <taxon>Pseudonocardiaceae</taxon>
        <taxon>Lentzea</taxon>
    </lineage>
</organism>
<dbReference type="Proteomes" id="UP001271792">
    <property type="component" value="Unassembled WGS sequence"/>
</dbReference>